<name>A0A0Q3FVB6_BRADI</name>
<protein>
    <submittedName>
        <fullName evidence="1 2">Uncharacterized protein</fullName>
    </submittedName>
</protein>
<keyword evidence="3" id="KW-1185">Reference proteome</keyword>
<dbReference type="AlphaFoldDB" id="A0A0Q3FVB6"/>
<gene>
    <name evidence="1" type="ORF">BRADI_2g07093v3</name>
</gene>
<evidence type="ECO:0000313" key="3">
    <source>
        <dbReference type="Proteomes" id="UP000008810"/>
    </source>
</evidence>
<evidence type="ECO:0000313" key="1">
    <source>
        <dbReference type="EMBL" id="KQK03319.1"/>
    </source>
</evidence>
<dbReference type="Gramene" id="KQK03319">
    <property type="protein sequence ID" value="KQK03319"/>
    <property type="gene ID" value="BRADI_2g07093v3"/>
</dbReference>
<accession>A0A0Q3FVB6</accession>
<proteinExistence type="predicted"/>
<reference evidence="1" key="2">
    <citation type="submission" date="2017-06" db="EMBL/GenBank/DDBJ databases">
        <title>WGS assembly of Brachypodium distachyon.</title>
        <authorList>
            <consortium name="The International Brachypodium Initiative"/>
            <person name="Lucas S."/>
            <person name="Harmon-Smith M."/>
            <person name="Lail K."/>
            <person name="Tice H."/>
            <person name="Grimwood J."/>
            <person name="Bruce D."/>
            <person name="Barry K."/>
            <person name="Shu S."/>
            <person name="Lindquist E."/>
            <person name="Wang M."/>
            <person name="Pitluck S."/>
            <person name="Vogel J.P."/>
            <person name="Garvin D.F."/>
            <person name="Mockler T.C."/>
            <person name="Schmutz J."/>
            <person name="Rokhsar D."/>
            <person name="Bevan M.W."/>
        </authorList>
    </citation>
    <scope>NUCLEOTIDE SEQUENCE</scope>
    <source>
        <strain evidence="1">Bd21</strain>
    </source>
</reference>
<dbReference type="EMBL" id="CM000881">
    <property type="protein sequence ID" value="KQK03319.1"/>
    <property type="molecule type" value="Genomic_DNA"/>
</dbReference>
<dbReference type="InParanoid" id="A0A0Q3FVB6"/>
<dbReference type="EnsemblPlants" id="KQK03319">
    <property type="protein sequence ID" value="KQK03319"/>
    <property type="gene ID" value="BRADI_2g07093v3"/>
</dbReference>
<dbReference type="Proteomes" id="UP000008810">
    <property type="component" value="Chromosome 2"/>
</dbReference>
<organism evidence="1">
    <name type="scientific">Brachypodium distachyon</name>
    <name type="common">Purple false brome</name>
    <name type="synonym">Trachynia distachya</name>
    <dbReference type="NCBI Taxonomy" id="15368"/>
    <lineage>
        <taxon>Eukaryota</taxon>
        <taxon>Viridiplantae</taxon>
        <taxon>Streptophyta</taxon>
        <taxon>Embryophyta</taxon>
        <taxon>Tracheophyta</taxon>
        <taxon>Spermatophyta</taxon>
        <taxon>Magnoliopsida</taxon>
        <taxon>Liliopsida</taxon>
        <taxon>Poales</taxon>
        <taxon>Poaceae</taxon>
        <taxon>BOP clade</taxon>
        <taxon>Pooideae</taxon>
        <taxon>Stipodae</taxon>
        <taxon>Brachypodieae</taxon>
        <taxon>Brachypodium</taxon>
    </lineage>
</organism>
<reference evidence="1 2" key="1">
    <citation type="journal article" date="2010" name="Nature">
        <title>Genome sequencing and analysis of the model grass Brachypodium distachyon.</title>
        <authorList>
            <consortium name="International Brachypodium Initiative"/>
        </authorList>
    </citation>
    <scope>NUCLEOTIDE SEQUENCE [LARGE SCALE GENOMIC DNA]</scope>
    <source>
        <strain evidence="1 2">Bd21</strain>
    </source>
</reference>
<reference evidence="2" key="3">
    <citation type="submission" date="2018-08" db="UniProtKB">
        <authorList>
            <consortium name="EnsemblPlants"/>
        </authorList>
    </citation>
    <scope>IDENTIFICATION</scope>
    <source>
        <strain evidence="2">cv. Bd21</strain>
    </source>
</reference>
<sequence>MANSECNYFLWQTPPPRRATCSGAAHHAAPCTAPRLLLCACRLIQDHRSALHHDLLLLLQNRIQYHINLINLGSLEWEKKGETTSRGNAETQMMGVPDLSKIAVLPCYSEHHNHGMFERYKDKHTLYLWRKCQACKIQD</sequence>
<evidence type="ECO:0000313" key="2">
    <source>
        <dbReference type="EnsemblPlants" id="KQK03319"/>
    </source>
</evidence>